<dbReference type="InterPro" id="IPR016585">
    <property type="entry name" value="Gly/sarc/bet_Rdtase_B_asu/bsu"/>
</dbReference>
<evidence type="ECO:0000313" key="4">
    <source>
        <dbReference type="Proteomes" id="UP000323521"/>
    </source>
</evidence>
<keyword evidence="1" id="KW-0704">Schiff base</keyword>
<dbReference type="EMBL" id="CP017634">
    <property type="protein sequence ID" value="ATW27032.1"/>
    <property type="molecule type" value="Genomic_DNA"/>
</dbReference>
<dbReference type="KEGG" id="fwa:DCMF_21725"/>
<evidence type="ECO:0000256" key="1">
    <source>
        <dbReference type="PIRSR" id="PIRSR011588-50"/>
    </source>
</evidence>
<name>A0A3G1KX62_FORW1</name>
<protein>
    <submittedName>
        <fullName evidence="3">Beta-aspartyl-peptidase</fullName>
    </submittedName>
</protein>
<evidence type="ECO:0000313" key="3">
    <source>
        <dbReference type="EMBL" id="ATW27032.1"/>
    </source>
</evidence>
<reference evidence="3 4" key="1">
    <citation type="submission" date="2016-10" db="EMBL/GenBank/DDBJ databases">
        <title>Complete Genome Sequence of Peptococcaceae strain DCMF.</title>
        <authorList>
            <person name="Edwards R.J."/>
            <person name="Holland S.I."/>
            <person name="Deshpande N.P."/>
            <person name="Wong Y.K."/>
            <person name="Ertan H."/>
            <person name="Manefield M."/>
            <person name="Russell T.L."/>
            <person name="Lee M.J."/>
        </authorList>
    </citation>
    <scope>NUCLEOTIDE SEQUENCE [LARGE SCALE GENOMIC DNA]</scope>
    <source>
        <strain evidence="3 4">DCMF</strain>
    </source>
</reference>
<evidence type="ECO:0000256" key="2">
    <source>
        <dbReference type="PIRSR" id="PIRSR011588-51"/>
    </source>
</evidence>
<keyword evidence="2" id="KW-0670">Pyruvate</keyword>
<sequence>MKGKFELGVKLVRLELGDIYITDVQFGSRTEVLKNVLYINKDELAQVAGDDERIASIEVDLAKPGEKTRIMPVKDVIEPRVKVSGRGGILPGFISAVETVGEGRTHVLKGAAVITTGRIAGFQEGIIDMSGIGARYTPFSETRNIVLKVEPGAGIHQHEHELVVRMAGFRAAAYLGEAGRGEKPDQVQVYETKPILEQVQEYPGLPKVVYVYMLQSQGLLHDTYLYGVDVKKIIPTFIYPTEVMDGAIASGNCVSACDKNPTYIHQNSPVIHELYERYGKDINFLGVVVTNENVTLADKERSSDYTAKLVEFLGADAVIVSEEGFGNPDADLVMNCAKLEKKGIITVLITDEYAGQDGASQSLADSTPLGNAVVSAGNANQVITLPPMEKVIGYPEVADKITGGSAGSLSQDGSITAEIQVITGATNELGFGKLSARG</sequence>
<dbReference type="AlphaFoldDB" id="A0A3G1KX62"/>
<dbReference type="Pfam" id="PF09338">
    <property type="entry name" value="Gly_reductase"/>
    <property type="match status" value="1"/>
</dbReference>
<keyword evidence="4" id="KW-1185">Reference proteome</keyword>
<gene>
    <name evidence="3" type="ORF">DCMF_21725</name>
</gene>
<accession>A0A3G1KX62</accession>
<proteinExistence type="predicted"/>
<dbReference type="InterPro" id="IPR015417">
    <property type="entry name" value="Gly_reductase_pB_sua/b"/>
</dbReference>
<feature type="modified residue" description="Pyruvic acid (Cys)" evidence="2">
    <location>
        <position position="253"/>
    </location>
</feature>
<dbReference type="PIRSF" id="PIRSF011588">
    <property type="entry name" value="Gly_sarc_betain_red_a/b"/>
    <property type="match status" value="1"/>
</dbReference>
<feature type="active site" description="Schiff-base intermediate with substrate; via pyruvic acid" evidence="1">
    <location>
        <position position="253"/>
    </location>
</feature>
<organism evidence="3 4">
    <name type="scientific">Formimonas warabiya</name>
    <dbReference type="NCBI Taxonomy" id="1761012"/>
    <lineage>
        <taxon>Bacteria</taxon>
        <taxon>Bacillati</taxon>
        <taxon>Bacillota</taxon>
        <taxon>Clostridia</taxon>
        <taxon>Eubacteriales</taxon>
        <taxon>Peptococcaceae</taxon>
        <taxon>Candidatus Formimonas</taxon>
    </lineage>
</organism>
<dbReference type="GO" id="GO:0050485">
    <property type="term" value="F:oxidoreductase activity, acting on X-H and Y-H to form an X-Y bond, with a disulfide as acceptor"/>
    <property type="evidence" value="ECO:0007669"/>
    <property type="project" value="InterPro"/>
</dbReference>
<dbReference type="Proteomes" id="UP000323521">
    <property type="component" value="Chromosome"/>
</dbReference>